<reference evidence="2" key="1">
    <citation type="submission" date="2025-05" db="UniProtKB">
        <authorList>
            <consortium name="EnsemblMetazoa"/>
        </authorList>
    </citation>
    <scope>IDENTIFICATION</scope>
</reference>
<protein>
    <submittedName>
        <fullName evidence="2">Uncharacterized protein</fullName>
    </submittedName>
</protein>
<feature type="region of interest" description="Disordered" evidence="1">
    <location>
        <begin position="1"/>
        <end position="30"/>
    </location>
</feature>
<dbReference type="GeneID" id="126888351"/>
<feature type="compositionally biased region" description="Basic and acidic residues" evidence="1">
    <location>
        <begin position="108"/>
        <end position="118"/>
    </location>
</feature>
<evidence type="ECO:0000256" key="1">
    <source>
        <dbReference type="SAM" id="MobiDB-lite"/>
    </source>
</evidence>
<proteinExistence type="predicted"/>
<feature type="compositionally biased region" description="Basic residues" evidence="1">
    <location>
        <begin position="1"/>
        <end position="14"/>
    </location>
</feature>
<feature type="compositionally biased region" description="Basic residues" evidence="1">
    <location>
        <begin position="148"/>
        <end position="160"/>
    </location>
</feature>
<name>A0ABM5KQL4_DIAVI</name>
<feature type="region of interest" description="Disordered" evidence="1">
    <location>
        <begin position="135"/>
        <end position="160"/>
    </location>
</feature>
<feature type="compositionally biased region" description="Basic and acidic residues" evidence="1">
    <location>
        <begin position="135"/>
        <end position="147"/>
    </location>
</feature>
<dbReference type="Proteomes" id="UP001652700">
    <property type="component" value="Unplaced"/>
</dbReference>
<sequence>MYKVRRRTSKKKKESVKTVDGNGGKIRKTEGNIVPKRITIPPDFFKDEPALISSARRLKTDFPIDNLHGLFDKCVNIRRSKRVYNKNHRQNIESDYSPIGESSQNGLKKPDNPKSLRNERNLIFNNLTSYQEKDLKEFETSKSDKKHERSKQKQSTKKSKSIFEQINQLYARSSQDCNFGNTSRGESSNQNFCDRLAKQIGHNIDLDHQTIVACQSRILSEIKKVNDTLSGKTKMNQTPAESKCTYFYPQDNACDINFSLYNKSEWVFETPPRQRIPNMVLEESELQPAVLCTTKKEKQLFEWKKKLQIKPTDFKDKENIPISNYMDNVATTFNFNGNMRSPKSPTFSQAFASAYNCDANQPTRDTDNFLKPATVDRGHPLMTVLTRPQKSTIKKAITFTRVKRKFDTAMETTIDLNSPENKNKRTNGNLFGIEENEDFKFHPMETVVNEYQNLPLSSASSLNNLLQKNFDFLPKNSSFTMDIDMDENENSFTFDSLQVKTSDFHF</sequence>
<keyword evidence="3" id="KW-1185">Reference proteome</keyword>
<evidence type="ECO:0000313" key="2">
    <source>
        <dbReference type="EnsemblMetazoa" id="XP_050512481.1"/>
    </source>
</evidence>
<dbReference type="EnsemblMetazoa" id="XM_050656524.1">
    <property type="protein sequence ID" value="XP_050512481.1"/>
    <property type="gene ID" value="LOC126888351"/>
</dbReference>
<feature type="region of interest" description="Disordered" evidence="1">
    <location>
        <begin position="86"/>
        <end position="118"/>
    </location>
</feature>
<accession>A0ABM5KQL4</accession>
<organism evidence="2 3">
    <name type="scientific">Diabrotica virgifera virgifera</name>
    <name type="common">western corn rootworm</name>
    <dbReference type="NCBI Taxonomy" id="50390"/>
    <lineage>
        <taxon>Eukaryota</taxon>
        <taxon>Metazoa</taxon>
        <taxon>Ecdysozoa</taxon>
        <taxon>Arthropoda</taxon>
        <taxon>Hexapoda</taxon>
        <taxon>Insecta</taxon>
        <taxon>Pterygota</taxon>
        <taxon>Neoptera</taxon>
        <taxon>Endopterygota</taxon>
        <taxon>Coleoptera</taxon>
        <taxon>Polyphaga</taxon>
        <taxon>Cucujiformia</taxon>
        <taxon>Chrysomeloidea</taxon>
        <taxon>Chrysomelidae</taxon>
        <taxon>Galerucinae</taxon>
        <taxon>Diabroticina</taxon>
        <taxon>Diabroticites</taxon>
        <taxon>Diabrotica</taxon>
    </lineage>
</organism>
<dbReference type="RefSeq" id="XP_050512481.1">
    <property type="nucleotide sequence ID" value="XM_050656524.1"/>
</dbReference>
<evidence type="ECO:0000313" key="3">
    <source>
        <dbReference type="Proteomes" id="UP001652700"/>
    </source>
</evidence>